<dbReference type="AlphaFoldDB" id="A0A839NIJ2"/>
<keyword evidence="1 3" id="KW-0808">Transferase</keyword>
<dbReference type="Gene3D" id="2.160.10.10">
    <property type="entry name" value="Hexapeptide repeat proteins"/>
    <property type="match status" value="1"/>
</dbReference>
<keyword evidence="2" id="KW-0677">Repeat</keyword>
<dbReference type="InterPro" id="IPR051159">
    <property type="entry name" value="Hexapeptide_acetyltransf"/>
</dbReference>
<proteinExistence type="predicted"/>
<comment type="caution">
    <text evidence="3">The sequence shown here is derived from an EMBL/GenBank/DDBJ whole genome shotgun (WGS) entry which is preliminary data.</text>
</comment>
<evidence type="ECO:0000256" key="1">
    <source>
        <dbReference type="ARBA" id="ARBA00022679"/>
    </source>
</evidence>
<reference evidence="3 4" key="1">
    <citation type="submission" date="2020-08" db="EMBL/GenBank/DDBJ databases">
        <title>Sequencing the genomes of 1000 actinobacteria strains.</title>
        <authorList>
            <person name="Klenk H.-P."/>
        </authorList>
    </citation>
    <scope>NUCLEOTIDE SEQUENCE [LARGE SCALE GENOMIC DNA]</scope>
    <source>
        <strain evidence="3 4">DSM 105369</strain>
    </source>
</reference>
<dbReference type="InterPro" id="IPR001451">
    <property type="entry name" value="Hexapep"/>
</dbReference>
<dbReference type="GO" id="GO:0016740">
    <property type="term" value="F:transferase activity"/>
    <property type="evidence" value="ECO:0007669"/>
    <property type="project" value="UniProtKB-KW"/>
</dbReference>
<gene>
    <name evidence="3" type="ORF">FHU39_004513</name>
</gene>
<dbReference type="InterPro" id="IPR011004">
    <property type="entry name" value="Trimer_LpxA-like_sf"/>
</dbReference>
<dbReference type="Pfam" id="PF00132">
    <property type="entry name" value="Hexapep"/>
    <property type="match status" value="1"/>
</dbReference>
<evidence type="ECO:0000313" key="3">
    <source>
        <dbReference type="EMBL" id="MBB2894471.1"/>
    </source>
</evidence>
<dbReference type="EMBL" id="JACHVQ010000005">
    <property type="protein sequence ID" value="MBB2894471.1"/>
    <property type="molecule type" value="Genomic_DNA"/>
</dbReference>
<dbReference type="RefSeq" id="WP_183322908.1">
    <property type="nucleotide sequence ID" value="NZ_JACHVQ010000005.1"/>
</dbReference>
<dbReference type="SUPFAM" id="SSF51161">
    <property type="entry name" value="Trimeric LpxA-like enzymes"/>
    <property type="match status" value="1"/>
</dbReference>
<organism evidence="3 4">
    <name type="scientific">Flexivirga oryzae</name>
    <dbReference type="NCBI Taxonomy" id="1794944"/>
    <lineage>
        <taxon>Bacteria</taxon>
        <taxon>Bacillati</taxon>
        <taxon>Actinomycetota</taxon>
        <taxon>Actinomycetes</taxon>
        <taxon>Micrococcales</taxon>
        <taxon>Dermacoccaceae</taxon>
        <taxon>Flexivirga</taxon>
    </lineage>
</organism>
<name>A0A839NIJ2_9MICO</name>
<keyword evidence="4" id="KW-1185">Reference proteome</keyword>
<dbReference type="PROSITE" id="PS00101">
    <property type="entry name" value="HEXAPEP_TRANSFERASES"/>
    <property type="match status" value="1"/>
</dbReference>
<dbReference type="PANTHER" id="PTHR23416">
    <property type="entry name" value="SIALIC ACID SYNTHASE-RELATED"/>
    <property type="match status" value="1"/>
</dbReference>
<sequence length="275" mass="29963">MKTVPLAPYEDDEGNRIEYTGPPSEAVQITFRGRDNVARIHADAHTRSLQVDFNASNGTFELGANPKRRGFAAQVRVGQDATVRVRDGVSATAKVVISAVEGVTVDIGEDTMFASQNQVRADDGHPIFDVRTGERINLARSIHIGAHTWLGWGSIVLGGVEIGEGTVVGANSIVTRSLPNNVIAVGSPAVVVRTDIAWERPHLGLTEPFYKPHSSTVKKSKYWRRTDPEFSADHLVEAHPPTVRPQRPVSTARRSVTRARRLAGRLRNALADRTG</sequence>
<evidence type="ECO:0000256" key="2">
    <source>
        <dbReference type="ARBA" id="ARBA00022737"/>
    </source>
</evidence>
<dbReference type="CDD" id="cd04647">
    <property type="entry name" value="LbH_MAT_like"/>
    <property type="match status" value="1"/>
</dbReference>
<dbReference type="Proteomes" id="UP000559182">
    <property type="component" value="Unassembled WGS sequence"/>
</dbReference>
<dbReference type="InterPro" id="IPR018357">
    <property type="entry name" value="Hexapep_transf_CS"/>
</dbReference>
<protein>
    <submittedName>
        <fullName evidence="3">Acetyltransferase-like isoleucine patch superfamily enzyme</fullName>
    </submittedName>
</protein>
<accession>A0A839NIJ2</accession>
<evidence type="ECO:0000313" key="4">
    <source>
        <dbReference type="Proteomes" id="UP000559182"/>
    </source>
</evidence>